<feature type="domain" description="DUF6292" evidence="1">
    <location>
        <begin position="21"/>
        <end position="106"/>
    </location>
</feature>
<evidence type="ECO:0000259" key="1">
    <source>
        <dbReference type="Pfam" id="PF19809"/>
    </source>
</evidence>
<dbReference type="AlphaFoldDB" id="A0A229RFM8"/>
<name>A0A229RFM8_AMYAL</name>
<proteinExistence type="predicted"/>
<dbReference type="EMBL" id="NMQU01000104">
    <property type="protein sequence ID" value="OXM45473.1"/>
    <property type="molecule type" value="Genomic_DNA"/>
</dbReference>
<dbReference type="InterPro" id="IPR046259">
    <property type="entry name" value="DUF6292"/>
</dbReference>
<dbReference type="Proteomes" id="UP000215563">
    <property type="component" value="Unassembled WGS sequence"/>
</dbReference>
<evidence type="ECO:0000313" key="2">
    <source>
        <dbReference type="EMBL" id="OXM45473.1"/>
    </source>
</evidence>
<protein>
    <recommendedName>
        <fullName evidence="1">DUF6292 domain-containing protein</fullName>
    </recommendedName>
</protein>
<keyword evidence="3" id="KW-1185">Reference proteome</keyword>
<organism evidence="2 3">
    <name type="scientific">Amycolatopsis alba DSM 44262</name>
    <dbReference type="NCBI Taxonomy" id="1125972"/>
    <lineage>
        <taxon>Bacteria</taxon>
        <taxon>Bacillati</taxon>
        <taxon>Actinomycetota</taxon>
        <taxon>Actinomycetes</taxon>
        <taxon>Pseudonocardiales</taxon>
        <taxon>Pseudonocardiaceae</taxon>
        <taxon>Amycolatopsis</taxon>
    </lineage>
</organism>
<sequence length="158" mass="17034">MISLLTGIELDHDLRCGLAGYLAAVSAAVGVGQESCAMDLDHPASAYIALDQRLPRHPERDMALLWDERHGWAFSMETHSGEDLLVLAYFGGELVPSPDAVGRFVTAIQAAGGASTAPVPPAPRADRDHVKARLLQYRRDTWAATASRGHFVISRVCS</sequence>
<reference evidence="2 3" key="1">
    <citation type="submission" date="2017-07" db="EMBL/GenBank/DDBJ databases">
        <title>Amycolatopsis alba DSM 44262 Genome sequencing and assembly.</title>
        <authorList>
            <person name="Kaur N."/>
            <person name="Mayilraj S."/>
        </authorList>
    </citation>
    <scope>NUCLEOTIDE SEQUENCE [LARGE SCALE GENOMIC DNA]</scope>
    <source>
        <strain evidence="2 3">DSM 44262</strain>
    </source>
</reference>
<accession>A0A229RFM8</accession>
<gene>
    <name evidence="2" type="ORF">CFP75_31060</name>
</gene>
<comment type="caution">
    <text evidence="2">The sequence shown here is derived from an EMBL/GenBank/DDBJ whole genome shotgun (WGS) entry which is preliminary data.</text>
</comment>
<dbReference type="Pfam" id="PF19809">
    <property type="entry name" value="DUF6292"/>
    <property type="match status" value="1"/>
</dbReference>
<evidence type="ECO:0000313" key="3">
    <source>
        <dbReference type="Proteomes" id="UP000215563"/>
    </source>
</evidence>
<dbReference type="RefSeq" id="WP_020635440.1">
    <property type="nucleotide sequence ID" value="NZ_KB913032.1"/>
</dbReference>